<sequence length="179" mass="19853">MTNDSNGTTVTTGKSAKMDSRIGLEYIVENSDYVNKLGLALDTSNATVKKQVFELLSALCAYSSNGYKRAIETLEYYKNIKGERYRLNLVIVELDKAPSVEYQIALLAFINCVIISAATLQDRIRMRNEFIEIADRSTISKNICRADLHCTQDFSELGLDVISNGNPLTLLVSLVKLGS</sequence>
<dbReference type="AlphaFoldDB" id="B0WJ06"/>
<dbReference type="InterPro" id="IPR014768">
    <property type="entry name" value="GBD/FH3_dom"/>
</dbReference>
<organism>
    <name type="scientific">Culex quinquefasciatus</name>
    <name type="common">Southern house mosquito</name>
    <name type="synonym">Culex pungens</name>
    <dbReference type="NCBI Taxonomy" id="7176"/>
    <lineage>
        <taxon>Eukaryota</taxon>
        <taxon>Metazoa</taxon>
        <taxon>Ecdysozoa</taxon>
        <taxon>Arthropoda</taxon>
        <taxon>Hexapoda</taxon>
        <taxon>Insecta</taxon>
        <taxon>Pterygota</taxon>
        <taxon>Neoptera</taxon>
        <taxon>Endopterygota</taxon>
        <taxon>Diptera</taxon>
        <taxon>Nematocera</taxon>
        <taxon>Culicoidea</taxon>
        <taxon>Culicidae</taxon>
        <taxon>Culicinae</taxon>
        <taxon>Culicini</taxon>
        <taxon>Culex</taxon>
        <taxon>Culex</taxon>
    </lineage>
</organism>
<dbReference type="Gene3D" id="1.25.10.10">
    <property type="entry name" value="Leucine-rich Repeat Variant"/>
    <property type="match status" value="1"/>
</dbReference>
<protein>
    <recommendedName>
        <fullName evidence="1">GBD/FH3 domain-containing protein</fullName>
    </recommendedName>
</protein>
<dbReference type="InParanoid" id="B0WJ06"/>
<evidence type="ECO:0000313" key="2">
    <source>
        <dbReference type="EMBL" id="EDS28867.1"/>
    </source>
</evidence>
<gene>
    <name evidence="3" type="primary">6039008</name>
    <name evidence="2" type="ORF">CpipJ_CPIJ007322</name>
</gene>
<dbReference type="eggNOG" id="KOG1922">
    <property type="taxonomic scope" value="Eukaryota"/>
</dbReference>
<reference evidence="3" key="2">
    <citation type="submission" date="2020-05" db="UniProtKB">
        <authorList>
            <consortium name="EnsemblMetazoa"/>
        </authorList>
    </citation>
    <scope>IDENTIFICATION</scope>
    <source>
        <strain evidence="3">JHB</strain>
    </source>
</reference>
<dbReference type="PANTHER" id="PTHR46345:SF8">
    <property type="entry name" value="FORMIN 3, ISOFORM B"/>
    <property type="match status" value="1"/>
</dbReference>
<dbReference type="OMA" id="KAPSVEY"/>
<dbReference type="HOGENOM" id="CLU_1504903_0_0_1"/>
<dbReference type="OrthoDB" id="26518at2759"/>
<dbReference type="InterPro" id="IPR010472">
    <property type="entry name" value="FH3_dom"/>
</dbReference>
<name>B0WJ06_CULQU</name>
<proteinExistence type="predicted"/>
<dbReference type="GO" id="GO:0003779">
    <property type="term" value="F:actin binding"/>
    <property type="evidence" value="ECO:0007669"/>
    <property type="project" value="InterPro"/>
</dbReference>
<dbReference type="PANTHER" id="PTHR46345">
    <property type="entry name" value="INVERTED FORMIN-2"/>
    <property type="match status" value="1"/>
</dbReference>
<feature type="domain" description="GBD/FH3" evidence="1">
    <location>
        <begin position="1"/>
        <end position="179"/>
    </location>
</feature>
<dbReference type="PROSITE" id="PS51232">
    <property type="entry name" value="GBD_FH3"/>
    <property type="match status" value="1"/>
</dbReference>
<evidence type="ECO:0000313" key="3">
    <source>
        <dbReference type="EnsemblMetazoa" id="CPIJ007322-PA"/>
    </source>
</evidence>
<dbReference type="EMBL" id="DS231954">
    <property type="protein sequence ID" value="EDS28867.1"/>
    <property type="molecule type" value="Genomic_DNA"/>
</dbReference>
<dbReference type="InterPro" id="IPR011989">
    <property type="entry name" value="ARM-like"/>
</dbReference>
<dbReference type="KEGG" id="cqu:CpipJ_CPIJ007322"/>
<dbReference type="VEuPathDB" id="VectorBase:CPIJ007322"/>
<reference evidence="2" key="1">
    <citation type="submission" date="2007-03" db="EMBL/GenBank/DDBJ databases">
        <title>Annotation of Culex pipiens quinquefasciatus.</title>
        <authorList>
            <consortium name="The Broad Institute Genome Sequencing Platform"/>
            <person name="Atkinson P.W."/>
            <person name="Hemingway J."/>
            <person name="Christensen B.M."/>
            <person name="Higgs S."/>
            <person name="Kodira C."/>
            <person name="Hannick L."/>
            <person name="Megy K."/>
            <person name="O'Leary S."/>
            <person name="Pearson M."/>
            <person name="Haas B.J."/>
            <person name="Mauceli E."/>
            <person name="Wortman J.R."/>
            <person name="Lee N.H."/>
            <person name="Guigo R."/>
            <person name="Stanke M."/>
            <person name="Alvarado L."/>
            <person name="Amedeo P."/>
            <person name="Antoine C.H."/>
            <person name="Arensburger P."/>
            <person name="Bidwell S.L."/>
            <person name="Crawford M."/>
            <person name="Camaro F."/>
            <person name="Devon K."/>
            <person name="Engels R."/>
            <person name="Hammond M."/>
            <person name="Howarth C."/>
            <person name="Koehrsen M."/>
            <person name="Lawson D."/>
            <person name="Montgomery P."/>
            <person name="Nene V."/>
            <person name="Nusbaum C."/>
            <person name="Puiu D."/>
            <person name="Romero-Severson J."/>
            <person name="Severson D.W."/>
            <person name="Shumway M."/>
            <person name="Sisk P."/>
            <person name="Stolte C."/>
            <person name="Zeng Q."/>
            <person name="Eisenstadt E."/>
            <person name="Fraser-Liggett C."/>
            <person name="Strausberg R."/>
            <person name="Galagan J."/>
            <person name="Birren B."/>
            <person name="Collins F.H."/>
        </authorList>
    </citation>
    <scope>NUCLEOTIDE SEQUENCE [LARGE SCALE GENOMIC DNA]</scope>
    <source>
        <strain evidence="2">JHB</strain>
    </source>
</reference>
<dbReference type="EnsemblMetazoa" id="CPIJ007322-RA">
    <property type="protein sequence ID" value="CPIJ007322-PA"/>
    <property type="gene ID" value="CPIJ007322"/>
</dbReference>
<dbReference type="Proteomes" id="UP000002320">
    <property type="component" value="Unassembled WGS sequence"/>
</dbReference>
<dbReference type="SUPFAM" id="SSF48371">
    <property type="entry name" value="ARM repeat"/>
    <property type="match status" value="1"/>
</dbReference>
<dbReference type="STRING" id="7176.B0WJ06"/>
<keyword evidence="4" id="KW-1185">Reference proteome</keyword>
<dbReference type="InterPro" id="IPR016024">
    <property type="entry name" value="ARM-type_fold"/>
</dbReference>
<accession>B0WJ06</accession>
<dbReference type="Pfam" id="PF06367">
    <property type="entry name" value="Drf_FH3"/>
    <property type="match status" value="1"/>
</dbReference>
<evidence type="ECO:0000313" key="4">
    <source>
        <dbReference type="Proteomes" id="UP000002320"/>
    </source>
</evidence>
<evidence type="ECO:0000259" key="1">
    <source>
        <dbReference type="PROSITE" id="PS51232"/>
    </source>
</evidence>
<dbReference type="VEuPathDB" id="VectorBase:CQUJHB009678"/>